<gene>
    <name evidence="1" type="ORF">A4R26_31115</name>
</gene>
<dbReference type="RefSeq" id="WP_081170224.1">
    <property type="nucleotide sequence ID" value="NZ_LWBP01000230.1"/>
</dbReference>
<dbReference type="EMBL" id="LWBP01000230">
    <property type="protein sequence ID" value="OQP49066.1"/>
    <property type="molecule type" value="Genomic_DNA"/>
</dbReference>
<proteinExistence type="predicted"/>
<keyword evidence="2" id="KW-1185">Reference proteome</keyword>
<dbReference type="AlphaFoldDB" id="A0A1V9ESG6"/>
<accession>A0A1V9ESG6</accession>
<evidence type="ECO:0000313" key="1">
    <source>
        <dbReference type="EMBL" id="OQP49066.1"/>
    </source>
</evidence>
<reference evidence="2" key="1">
    <citation type="submission" date="2016-04" db="EMBL/GenBank/DDBJ databases">
        <authorList>
            <person name="Chen L."/>
            <person name="Zhuang W."/>
            <person name="Wang G."/>
        </authorList>
    </citation>
    <scope>NUCLEOTIDE SEQUENCE [LARGE SCALE GENOMIC DNA]</scope>
    <source>
        <strain evidence="2">208</strain>
    </source>
</reference>
<dbReference type="Proteomes" id="UP000192276">
    <property type="component" value="Unassembled WGS sequence"/>
</dbReference>
<organism evidence="1 2">
    <name type="scientific">Niastella populi</name>
    <dbReference type="NCBI Taxonomy" id="550983"/>
    <lineage>
        <taxon>Bacteria</taxon>
        <taxon>Pseudomonadati</taxon>
        <taxon>Bacteroidota</taxon>
        <taxon>Chitinophagia</taxon>
        <taxon>Chitinophagales</taxon>
        <taxon>Chitinophagaceae</taxon>
        <taxon>Niastella</taxon>
    </lineage>
</organism>
<evidence type="ECO:0000313" key="2">
    <source>
        <dbReference type="Proteomes" id="UP000192276"/>
    </source>
</evidence>
<comment type="caution">
    <text evidence="1">The sequence shown here is derived from an EMBL/GenBank/DDBJ whole genome shotgun (WGS) entry which is preliminary data.</text>
</comment>
<protein>
    <submittedName>
        <fullName evidence="1">Uncharacterized protein</fullName>
    </submittedName>
</protein>
<name>A0A1V9ESG6_9BACT</name>
<sequence length="400" mass="47126">MKIESAVYRAIYKCLCDKIEEDYYKGKPHKFKSENRAELFEKRKDGKIIGMRLLEGVGTLKNPKYFYRRFTELNPDTIRGEINPIALYNILFELGYKLNEKYVEPKPNKDESVPISKAQNLLDQFISMHPADIREEQNRVEKCYYIYLPEGKENEALEVSQSTFDEIQRHYNDIPVELFNEKLIFEEWVSMVKRRFQSFEKVPDPNDIKSQLAIVKTFFQKSLWELFERSEEKITKRVIKFDERLSWNSNKSEDNKFLTFMTLVDFILDERHQKETASFEYDLVSNVVTLTTIQNSKAYGVPLELVVYNFAPLIGKPLTDFMHGSSIHIDSHTFEIRAKLALLVKVHDTSIENYETKYAEYDSDSSEIPLFIRSYLNAPSQDFKRSSYKNLLSMMALLLK</sequence>